<dbReference type="SUPFAM" id="SSF159888">
    <property type="entry name" value="YdhG-like"/>
    <property type="match status" value="1"/>
</dbReference>
<sequence length="124" mass="14827">MLSPIDTYFEQQEEPIKSCLLFLRTYILKQSPAITEAWKYKMPVYYYKGKMFCYLWRHKKYTINGIHQPYIGIVDGNKINDVELIAENRTRMKILLIDPTTDIPIETLERLFKTMIQFRGRNSP</sequence>
<feature type="domain" description="YdhG-like" evidence="1">
    <location>
        <begin position="17"/>
        <end position="114"/>
    </location>
</feature>
<dbReference type="EMBL" id="JBHULC010000001">
    <property type="protein sequence ID" value="MFD2519367.1"/>
    <property type="molecule type" value="Genomic_DNA"/>
</dbReference>
<dbReference type="RefSeq" id="WP_340238216.1">
    <property type="nucleotide sequence ID" value="NZ_JBBEWC010000009.1"/>
</dbReference>
<name>A0ABW5J070_9BACT</name>
<gene>
    <name evidence="2" type="ORF">ACFSR2_00620</name>
</gene>
<evidence type="ECO:0000259" key="1">
    <source>
        <dbReference type="Pfam" id="PF08818"/>
    </source>
</evidence>
<organism evidence="2 3">
    <name type="scientific">Emticicia soli</name>
    <dbReference type="NCBI Taxonomy" id="2027878"/>
    <lineage>
        <taxon>Bacteria</taxon>
        <taxon>Pseudomonadati</taxon>
        <taxon>Bacteroidota</taxon>
        <taxon>Cytophagia</taxon>
        <taxon>Cytophagales</taxon>
        <taxon>Leadbetterellaceae</taxon>
        <taxon>Emticicia</taxon>
    </lineage>
</organism>
<evidence type="ECO:0000313" key="2">
    <source>
        <dbReference type="EMBL" id="MFD2519367.1"/>
    </source>
</evidence>
<comment type="caution">
    <text evidence="2">The sequence shown here is derived from an EMBL/GenBank/DDBJ whole genome shotgun (WGS) entry which is preliminary data.</text>
</comment>
<proteinExistence type="predicted"/>
<accession>A0ABW5J070</accession>
<reference evidence="3" key="1">
    <citation type="journal article" date="2019" name="Int. J. Syst. Evol. Microbiol.">
        <title>The Global Catalogue of Microorganisms (GCM) 10K type strain sequencing project: providing services to taxonomists for standard genome sequencing and annotation.</title>
        <authorList>
            <consortium name="The Broad Institute Genomics Platform"/>
            <consortium name="The Broad Institute Genome Sequencing Center for Infectious Disease"/>
            <person name="Wu L."/>
            <person name="Ma J."/>
        </authorList>
    </citation>
    <scope>NUCLEOTIDE SEQUENCE [LARGE SCALE GENOMIC DNA]</scope>
    <source>
        <strain evidence="3">KCTC 52344</strain>
    </source>
</reference>
<dbReference type="Gene3D" id="3.90.1150.200">
    <property type="match status" value="1"/>
</dbReference>
<evidence type="ECO:0000313" key="3">
    <source>
        <dbReference type="Proteomes" id="UP001597510"/>
    </source>
</evidence>
<dbReference type="Pfam" id="PF08818">
    <property type="entry name" value="DUF1801"/>
    <property type="match status" value="1"/>
</dbReference>
<dbReference type="InterPro" id="IPR014922">
    <property type="entry name" value="YdhG-like"/>
</dbReference>
<dbReference type="Proteomes" id="UP001597510">
    <property type="component" value="Unassembled WGS sequence"/>
</dbReference>
<protein>
    <submittedName>
        <fullName evidence="2">DUF1801 domain-containing protein</fullName>
    </submittedName>
</protein>
<keyword evidence="3" id="KW-1185">Reference proteome</keyword>